<dbReference type="Gene3D" id="3.30.1500.10">
    <property type="entry name" value="Haem-binding HasA"/>
    <property type="match status" value="1"/>
</dbReference>
<comment type="caution">
    <text evidence="1">The sequence shown here is derived from an EMBL/GenBank/DDBJ whole genome shotgun (WGS) entry which is preliminary data.</text>
</comment>
<dbReference type="RefSeq" id="WP_069521050.1">
    <property type="nucleotide sequence ID" value="NZ_FOFP01000011.1"/>
</dbReference>
<accession>A0ABY1BHC4</accession>
<dbReference type="Pfam" id="PF06438">
    <property type="entry name" value="HasA"/>
    <property type="match status" value="1"/>
</dbReference>
<gene>
    <name evidence="1" type="ORF">SAMN05216600_11135</name>
</gene>
<protein>
    <submittedName>
        <fullName evidence="1">Heme acquisition protein HasA</fullName>
    </submittedName>
</protein>
<evidence type="ECO:0000313" key="2">
    <source>
        <dbReference type="Proteomes" id="UP000198512"/>
    </source>
</evidence>
<dbReference type="EMBL" id="FOFP01000011">
    <property type="protein sequence ID" value="SEQ87592.1"/>
    <property type="molecule type" value="Genomic_DNA"/>
</dbReference>
<keyword evidence="2" id="KW-1185">Reference proteome</keyword>
<dbReference type="InterPro" id="IPR036912">
    <property type="entry name" value="HasA_haem-bd_sf"/>
</dbReference>
<sequence length="203" mass="20927">MSLSITYSATYSNWSISDYLADWTGYFGDADHRVGEVEDGVNTGGFYPGSLSGTQYALTSPNSDAGFIAQGDLAYTLFNSPAHTLYGELDSVSLGADLVSTGSGFDFAPSGWEVSFSGLDLSTDVNDLTTSDRGIVHDVIYGLMSGDATALEGVLNDLLDAYGVSTDDTFDAVAAALAAGPLSTGSAELIGVPELAEDLALAA</sequence>
<dbReference type="InterPro" id="IPR010495">
    <property type="entry name" value="HasA_haem-bd"/>
</dbReference>
<proteinExistence type="predicted"/>
<name>A0ABY1BHC4_9PSED</name>
<dbReference type="PIRSF" id="PIRSF019876">
    <property type="entry name" value="HasA"/>
    <property type="match status" value="1"/>
</dbReference>
<reference evidence="1 2" key="1">
    <citation type="submission" date="2016-10" db="EMBL/GenBank/DDBJ databases">
        <authorList>
            <person name="Varghese N."/>
            <person name="Submissions S."/>
        </authorList>
    </citation>
    <scope>NUCLEOTIDE SEQUENCE [LARGE SCALE GENOMIC DNA]</scope>
    <source>
        <strain evidence="1 2">CIP 109853</strain>
    </source>
</reference>
<evidence type="ECO:0000313" key="1">
    <source>
        <dbReference type="EMBL" id="SEQ87592.1"/>
    </source>
</evidence>
<organism evidence="1 2">
    <name type="scientific">Pseudomonas cuatrocienegasensis</name>
    <dbReference type="NCBI Taxonomy" id="543360"/>
    <lineage>
        <taxon>Bacteria</taxon>
        <taxon>Pseudomonadati</taxon>
        <taxon>Pseudomonadota</taxon>
        <taxon>Gammaproteobacteria</taxon>
        <taxon>Pseudomonadales</taxon>
        <taxon>Pseudomonadaceae</taxon>
        <taxon>Pseudomonas</taxon>
    </lineage>
</organism>
<dbReference type="Proteomes" id="UP000198512">
    <property type="component" value="Unassembled WGS sequence"/>
</dbReference>
<dbReference type="SUPFAM" id="SSF54621">
    <property type="entry name" value="Heme-binding protein A (HasA)"/>
    <property type="match status" value="1"/>
</dbReference>